<dbReference type="Proteomes" id="UP000676325">
    <property type="component" value="Unassembled WGS sequence"/>
</dbReference>
<protein>
    <submittedName>
        <fullName evidence="1">HEAT repeat domain-containing protein</fullName>
    </submittedName>
</protein>
<sequence>MREFEPGYEDPARLLAEAAACPDPEDGRRRAAVLELQRRPDAGTFLAVAEATRSADLELRLVAMDVLGQLGYASGRPYREQTLPILLAELDQAQDPRLVQAAITALAHLGDGRALTAVLRHAAHRDAGIRRAVAFALASIADERYPTPRVEEALAALAGDADEAVRDWAGFGLDELRRSRP</sequence>
<evidence type="ECO:0000313" key="1">
    <source>
        <dbReference type="EMBL" id="MBR7830073.1"/>
    </source>
</evidence>
<comment type="caution">
    <text evidence="1">The sequence shown here is derived from an EMBL/GenBank/DDBJ whole genome shotgun (WGS) entry which is preliminary data.</text>
</comment>
<evidence type="ECO:0000313" key="2">
    <source>
        <dbReference type="Proteomes" id="UP000676325"/>
    </source>
</evidence>
<dbReference type="EMBL" id="JAGSOH010000113">
    <property type="protein sequence ID" value="MBR7830073.1"/>
    <property type="molecule type" value="Genomic_DNA"/>
</dbReference>
<dbReference type="Gene3D" id="1.25.10.10">
    <property type="entry name" value="Leucine-rich Repeat Variant"/>
    <property type="match status" value="1"/>
</dbReference>
<proteinExistence type="predicted"/>
<dbReference type="RefSeq" id="WP_212521204.1">
    <property type="nucleotide sequence ID" value="NZ_JAGSOH010000113.1"/>
</dbReference>
<gene>
    <name evidence="1" type="ORF">KDK95_27470</name>
</gene>
<dbReference type="Pfam" id="PF13646">
    <property type="entry name" value="HEAT_2"/>
    <property type="match status" value="1"/>
</dbReference>
<dbReference type="InterPro" id="IPR011989">
    <property type="entry name" value="ARM-like"/>
</dbReference>
<dbReference type="InterPro" id="IPR016024">
    <property type="entry name" value="ARM-type_fold"/>
</dbReference>
<organism evidence="1 2">
    <name type="scientific">Actinospica acidithermotolerans</name>
    <dbReference type="NCBI Taxonomy" id="2828514"/>
    <lineage>
        <taxon>Bacteria</taxon>
        <taxon>Bacillati</taxon>
        <taxon>Actinomycetota</taxon>
        <taxon>Actinomycetes</taxon>
        <taxon>Catenulisporales</taxon>
        <taxon>Actinospicaceae</taxon>
        <taxon>Actinospica</taxon>
    </lineage>
</organism>
<dbReference type="AlphaFoldDB" id="A0A941EGP3"/>
<reference evidence="1" key="1">
    <citation type="submission" date="2021-04" db="EMBL/GenBank/DDBJ databases">
        <title>Genome based classification of Actinospica acidithermotolerans sp. nov., an actinobacterium isolated from an Indonesian hot spring.</title>
        <authorList>
            <person name="Kusuma A.B."/>
            <person name="Putra K.E."/>
            <person name="Nafisah S."/>
            <person name="Loh J."/>
            <person name="Nouioui I."/>
            <person name="Goodfellow M."/>
        </authorList>
    </citation>
    <scope>NUCLEOTIDE SEQUENCE</scope>
    <source>
        <strain evidence="1">MGRD01-02</strain>
    </source>
</reference>
<name>A0A941EGP3_9ACTN</name>
<dbReference type="SUPFAM" id="SSF48371">
    <property type="entry name" value="ARM repeat"/>
    <property type="match status" value="1"/>
</dbReference>
<accession>A0A941EGP3</accession>
<keyword evidence="2" id="KW-1185">Reference proteome</keyword>